<dbReference type="RefSeq" id="WP_125602033.1">
    <property type="nucleotide sequence ID" value="NZ_JBHSSM010000018.1"/>
</dbReference>
<evidence type="ECO:0000256" key="1">
    <source>
        <dbReference type="ARBA" id="ARBA00022679"/>
    </source>
</evidence>
<dbReference type="SUPFAM" id="SSF53756">
    <property type="entry name" value="UDP-Glycosyltransferase/glycogen phosphorylase"/>
    <property type="match status" value="1"/>
</dbReference>
<keyword evidence="4" id="KW-0328">Glycosyltransferase</keyword>
<dbReference type="CDD" id="cd03801">
    <property type="entry name" value="GT4_PimA-like"/>
    <property type="match status" value="1"/>
</dbReference>
<accession>A0ABW1URF4</accession>
<dbReference type="PANTHER" id="PTHR46401">
    <property type="entry name" value="GLYCOSYLTRANSFERASE WBBK-RELATED"/>
    <property type="match status" value="1"/>
</dbReference>
<evidence type="ECO:0000313" key="5">
    <source>
        <dbReference type="Proteomes" id="UP001596310"/>
    </source>
</evidence>
<dbReference type="Proteomes" id="UP001596310">
    <property type="component" value="Unassembled WGS sequence"/>
</dbReference>
<sequence>MIQINMFSSADKVAGQGVGSAYLELIRLLRERLSDQFEVTINHWGRADVTHYHTIDPQFFLSTFSKKRGRKIGYVHFLPETIEGSLQLPGFAKKVFYAYMIKFYKRMDHLVVVNPSFIPKIMAYGIPREKISYIPNFVSPVAFPNRDAATKKALRQQYQVPADRFVVFGSGQVQQRKGVDDFVKLAQQNPQVQFIWAGGFSFGKMTDGYDRFKKIIDNPPANLRFTGIVQRAEIADYLNLADLFFLPSYDELFPMSVLEAFSCGTPVLLRNLTLYEAIIAGAYAGADDLAGFNVALRQFETDPDFYERYRQLAVSTAHEYSPEHLAAIWSQFYQDQARVSR</sequence>
<feature type="domain" description="Glycosyl transferase family 1" evidence="2">
    <location>
        <begin position="151"/>
        <end position="283"/>
    </location>
</feature>
<dbReference type="InterPro" id="IPR028098">
    <property type="entry name" value="Glyco_trans_4-like_N"/>
</dbReference>
<comment type="caution">
    <text evidence="4">The sequence shown here is derived from an EMBL/GenBank/DDBJ whole genome shotgun (WGS) entry which is preliminary data.</text>
</comment>
<dbReference type="PANTHER" id="PTHR46401:SF2">
    <property type="entry name" value="GLYCOSYLTRANSFERASE WBBK-RELATED"/>
    <property type="match status" value="1"/>
</dbReference>
<dbReference type="Pfam" id="PF00534">
    <property type="entry name" value="Glycos_transf_1"/>
    <property type="match status" value="1"/>
</dbReference>
<name>A0ABW1URF4_9LACO</name>
<dbReference type="InterPro" id="IPR001296">
    <property type="entry name" value="Glyco_trans_1"/>
</dbReference>
<evidence type="ECO:0000259" key="3">
    <source>
        <dbReference type="Pfam" id="PF13439"/>
    </source>
</evidence>
<keyword evidence="1 4" id="KW-0808">Transferase</keyword>
<feature type="domain" description="Glycosyltransferase subfamily 4-like N-terminal" evidence="3">
    <location>
        <begin position="36"/>
        <end position="139"/>
    </location>
</feature>
<protein>
    <submittedName>
        <fullName evidence="4">Glycosyltransferase family 4 protein</fullName>
        <ecNumber evidence="4">2.4.-.-</ecNumber>
    </submittedName>
</protein>
<keyword evidence="5" id="KW-1185">Reference proteome</keyword>
<dbReference type="GO" id="GO:0016757">
    <property type="term" value="F:glycosyltransferase activity"/>
    <property type="evidence" value="ECO:0007669"/>
    <property type="project" value="UniProtKB-KW"/>
</dbReference>
<organism evidence="4 5">
    <name type="scientific">Lapidilactobacillus achengensis</name>
    <dbReference type="NCBI Taxonomy" id="2486000"/>
    <lineage>
        <taxon>Bacteria</taxon>
        <taxon>Bacillati</taxon>
        <taxon>Bacillota</taxon>
        <taxon>Bacilli</taxon>
        <taxon>Lactobacillales</taxon>
        <taxon>Lactobacillaceae</taxon>
        <taxon>Lapidilactobacillus</taxon>
    </lineage>
</organism>
<dbReference type="EMBL" id="JBHSSM010000018">
    <property type="protein sequence ID" value="MFC6315460.1"/>
    <property type="molecule type" value="Genomic_DNA"/>
</dbReference>
<dbReference type="Pfam" id="PF13439">
    <property type="entry name" value="Glyco_transf_4"/>
    <property type="match status" value="1"/>
</dbReference>
<evidence type="ECO:0000259" key="2">
    <source>
        <dbReference type="Pfam" id="PF00534"/>
    </source>
</evidence>
<dbReference type="EC" id="2.4.-.-" evidence="4"/>
<reference evidence="5" key="1">
    <citation type="journal article" date="2019" name="Int. J. Syst. Evol. Microbiol.">
        <title>The Global Catalogue of Microorganisms (GCM) 10K type strain sequencing project: providing services to taxonomists for standard genome sequencing and annotation.</title>
        <authorList>
            <consortium name="The Broad Institute Genomics Platform"/>
            <consortium name="The Broad Institute Genome Sequencing Center for Infectious Disease"/>
            <person name="Wu L."/>
            <person name="Ma J."/>
        </authorList>
    </citation>
    <scope>NUCLEOTIDE SEQUENCE [LARGE SCALE GENOMIC DNA]</scope>
    <source>
        <strain evidence="5">CCM 8897</strain>
    </source>
</reference>
<proteinExistence type="predicted"/>
<dbReference type="Gene3D" id="3.40.50.2000">
    <property type="entry name" value="Glycogen Phosphorylase B"/>
    <property type="match status" value="2"/>
</dbReference>
<gene>
    <name evidence="4" type="ORF">ACFQHW_07785</name>
</gene>
<evidence type="ECO:0000313" key="4">
    <source>
        <dbReference type="EMBL" id="MFC6315460.1"/>
    </source>
</evidence>